<dbReference type="EMBL" id="JAAWWB010000035">
    <property type="protein sequence ID" value="KAG6740939.1"/>
    <property type="molecule type" value="Genomic_DNA"/>
</dbReference>
<name>A0A8X7XZ12_POPTO</name>
<gene>
    <name evidence="2" type="ORF">POTOM_056410</name>
</gene>
<dbReference type="Proteomes" id="UP000886885">
    <property type="component" value="Chromosome 18A"/>
</dbReference>
<feature type="signal peptide" evidence="1">
    <location>
        <begin position="1"/>
        <end position="21"/>
    </location>
</feature>
<dbReference type="InterPro" id="IPR049306">
    <property type="entry name" value="GLV1-2"/>
</dbReference>
<keyword evidence="1" id="KW-0732">Signal</keyword>
<feature type="chain" id="PRO_5036487814" evidence="1">
    <location>
        <begin position="22"/>
        <end position="171"/>
    </location>
</feature>
<organism evidence="2 3">
    <name type="scientific">Populus tomentosa</name>
    <name type="common">Chinese white poplar</name>
    <dbReference type="NCBI Taxonomy" id="118781"/>
    <lineage>
        <taxon>Eukaryota</taxon>
        <taxon>Viridiplantae</taxon>
        <taxon>Streptophyta</taxon>
        <taxon>Embryophyta</taxon>
        <taxon>Tracheophyta</taxon>
        <taxon>Spermatophyta</taxon>
        <taxon>Magnoliopsida</taxon>
        <taxon>eudicotyledons</taxon>
        <taxon>Gunneridae</taxon>
        <taxon>Pentapetalae</taxon>
        <taxon>rosids</taxon>
        <taxon>fabids</taxon>
        <taxon>Malpighiales</taxon>
        <taxon>Salicaceae</taxon>
        <taxon>Saliceae</taxon>
        <taxon>Populus</taxon>
    </lineage>
</organism>
<protein>
    <submittedName>
        <fullName evidence="2">Uncharacterized protein</fullName>
    </submittedName>
</protein>
<dbReference type="PANTHER" id="PTHR33743:SF19">
    <property type="entry name" value="PROTEIN GOLVEN 6"/>
    <property type="match status" value="1"/>
</dbReference>
<sequence>MRPSLVVSLLLLSFLLQEAQGIRLEKGFMQVRAQKVQEDESSLKERSANGGVLGEAILCKEEHCTGMGRKLIAVTTSTSSTTITTSKVGPPTFSSYLLYMIVKKEKSEGNKAGPISKRRSSKGEIVGEREKLLVNSWRNSDHKVNEDHYEEIMDLTQMDYSPARRKSPIHN</sequence>
<reference evidence="2" key="1">
    <citation type="journal article" date="2020" name="bioRxiv">
        <title>Hybrid origin of Populus tomentosa Carr. identified through genome sequencing and phylogenomic analysis.</title>
        <authorList>
            <person name="An X."/>
            <person name="Gao K."/>
            <person name="Chen Z."/>
            <person name="Li J."/>
            <person name="Yang X."/>
            <person name="Yang X."/>
            <person name="Zhou J."/>
            <person name="Guo T."/>
            <person name="Zhao T."/>
            <person name="Huang S."/>
            <person name="Miao D."/>
            <person name="Khan W.U."/>
            <person name="Rao P."/>
            <person name="Ye M."/>
            <person name="Lei B."/>
            <person name="Liao W."/>
            <person name="Wang J."/>
            <person name="Ji L."/>
            <person name="Li Y."/>
            <person name="Guo B."/>
            <person name="Mustafa N.S."/>
            <person name="Li S."/>
            <person name="Yun Q."/>
            <person name="Keller S.R."/>
            <person name="Mao J."/>
            <person name="Zhang R."/>
            <person name="Strauss S.H."/>
        </authorList>
    </citation>
    <scope>NUCLEOTIDE SEQUENCE</scope>
    <source>
        <strain evidence="2">GM15</strain>
        <tissue evidence="2">Leaf</tissue>
    </source>
</reference>
<keyword evidence="3" id="KW-1185">Reference proteome</keyword>
<accession>A0A8X7XZ12</accession>
<evidence type="ECO:0000256" key="1">
    <source>
        <dbReference type="SAM" id="SignalP"/>
    </source>
</evidence>
<comment type="caution">
    <text evidence="2">The sequence shown here is derived from an EMBL/GenBank/DDBJ whole genome shotgun (WGS) entry which is preliminary data.</text>
</comment>
<dbReference type="PANTHER" id="PTHR33743">
    <property type="entry name" value="PROTEIN GOLVEN 6-RELATED"/>
    <property type="match status" value="1"/>
</dbReference>
<dbReference type="OrthoDB" id="1903945at2759"/>
<dbReference type="Pfam" id="PF21529">
    <property type="entry name" value="GLV1-2"/>
    <property type="match status" value="1"/>
</dbReference>
<evidence type="ECO:0000313" key="2">
    <source>
        <dbReference type="EMBL" id="KAG6740939.1"/>
    </source>
</evidence>
<proteinExistence type="predicted"/>
<evidence type="ECO:0000313" key="3">
    <source>
        <dbReference type="Proteomes" id="UP000886885"/>
    </source>
</evidence>
<dbReference type="AlphaFoldDB" id="A0A8X7XZ12"/>